<accession>A0A2J6PTH2</accession>
<organism evidence="1 2">
    <name type="scientific">Hyaloscypha hepaticicola</name>
    <dbReference type="NCBI Taxonomy" id="2082293"/>
    <lineage>
        <taxon>Eukaryota</taxon>
        <taxon>Fungi</taxon>
        <taxon>Dikarya</taxon>
        <taxon>Ascomycota</taxon>
        <taxon>Pezizomycotina</taxon>
        <taxon>Leotiomycetes</taxon>
        <taxon>Helotiales</taxon>
        <taxon>Hyaloscyphaceae</taxon>
        <taxon>Hyaloscypha</taxon>
    </lineage>
</organism>
<evidence type="ECO:0000313" key="1">
    <source>
        <dbReference type="EMBL" id="PMD17324.1"/>
    </source>
</evidence>
<protein>
    <submittedName>
        <fullName evidence="1">Uncharacterized protein</fullName>
    </submittedName>
</protein>
<dbReference type="AlphaFoldDB" id="A0A2J6PTH2"/>
<dbReference type="Proteomes" id="UP000235672">
    <property type="component" value="Unassembled WGS sequence"/>
</dbReference>
<gene>
    <name evidence="1" type="ORF">NA56DRAFT_648746</name>
</gene>
<evidence type="ECO:0000313" key="2">
    <source>
        <dbReference type="Proteomes" id="UP000235672"/>
    </source>
</evidence>
<dbReference type="EMBL" id="KZ613500">
    <property type="protein sequence ID" value="PMD17324.1"/>
    <property type="molecule type" value="Genomic_DNA"/>
</dbReference>
<sequence length="82" mass="9015">MDEVGGGLLMRCVWFGGWEAGWSRQIWVPEDWSGSVRGRVACARQVPMAGRSELRRRIRSAGHRASYSFGCGEMISAAAGIQ</sequence>
<name>A0A2J6PTH2_9HELO</name>
<keyword evidence="2" id="KW-1185">Reference proteome</keyword>
<reference evidence="1 2" key="1">
    <citation type="submission" date="2016-05" db="EMBL/GenBank/DDBJ databases">
        <title>A degradative enzymes factory behind the ericoid mycorrhizal symbiosis.</title>
        <authorList>
            <consortium name="DOE Joint Genome Institute"/>
            <person name="Martino E."/>
            <person name="Morin E."/>
            <person name="Grelet G."/>
            <person name="Kuo A."/>
            <person name="Kohler A."/>
            <person name="Daghino S."/>
            <person name="Barry K."/>
            <person name="Choi C."/>
            <person name="Cichocki N."/>
            <person name="Clum A."/>
            <person name="Copeland A."/>
            <person name="Hainaut M."/>
            <person name="Haridas S."/>
            <person name="Labutti K."/>
            <person name="Lindquist E."/>
            <person name="Lipzen A."/>
            <person name="Khouja H.-R."/>
            <person name="Murat C."/>
            <person name="Ohm R."/>
            <person name="Olson A."/>
            <person name="Spatafora J."/>
            <person name="Veneault-Fourrey C."/>
            <person name="Henrissat B."/>
            <person name="Grigoriev I."/>
            <person name="Martin F."/>
            <person name="Perotto S."/>
        </authorList>
    </citation>
    <scope>NUCLEOTIDE SEQUENCE [LARGE SCALE GENOMIC DNA]</scope>
    <source>
        <strain evidence="1 2">UAMH 7357</strain>
    </source>
</reference>
<proteinExistence type="predicted"/>